<gene>
    <name evidence="1" type="ORF">CLOHYLEM_04183</name>
</gene>
<dbReference type="EMBL" id="ABYI02000006">
    <property type="protein sequence ID" value="EEG75682.1"/>
    <property type="molecule type" value="Genomic_DNA"/>
</dbReference>
<proteinExistence type="predicted"/>
<protein>
    <submittedName>
        <fullName evidence="1">Uncharacterized protein</fullName>
    </submittedName>
</protein>
<comment type="caution">
    <text evidence="1">The sequence shown here is derived from an EMBL/GenBank/DDBJ whole genome shotgun (WGS) entry which is preliminary data.</text>
</comment>
<sequence length="40" mass="5060">MSFFILLYPNICIQKRKVTILITFLDVYYYIKLYNYRIYI</sequence>
<reference evidence="1" key="2">
    <citation type="submission" date="2013-06" db="EMBL/GenBank/DDBJ databases">
        <title>Draft genome sequence of Clostridium hylemonae (DSM 15053).</title>
        <authorList>
            <person name="Sudarsanam P."/>
            <person name="Ley R."/>
            <person name="Guruge J."/>
            <person name="Turnbaugh P.J."/>
            <person name="Mahowald M."/>
            <person name="Liep D."/>
            <person name="Gordon J."/>
        </authorList>
    </citation>
    <scope>NUCLEOTIDE SEQUENCE</scope>
    <source>
        <strain evidence="1">DSM 15053</strain>
    </source>
</reference>
<name>C0BWK0_9FIRM</name>
<dbReference type="AlphaFoldDB" id="C0BWK0"/>
<evidence type="ECO:0000313" key="1">
    <source>
        <dbReference type="EMBL" id="EEG75682.1"/>
    </source>
</evidence>
<dbReference type="STRING" id="553973.CLOHYLEM_04183"/>
<organism evidence="1 2">
    <name type="scientific">[Clostridium] hylemonae DSM 15053</name>
    <dbReference type="NCBI Taxonomy" id="553973"/>
    <lineage>
        <taxon>Bacteria</taxon>
        <taxon>Bacillati</taxon>
        <taxon>Bacillota</taxon>
        <taxon>Clostridia</taxon>
        <taxon>Lachnospirales</taxon>
        <taxon>Lachnospiraceae</taxon>
    </lineage>
</organism>
<evidence type="ECO:0000313" key="2">
    <source>
        <dbReference type="Proteomes" id="UP000004893"/>
    </source>
</evidence>
<dbReference type="Proteomes" id="UP000004893">
    <property type="component" value="Unassembled WGS sequence"/>
</dbReference>
<accession>C0BWK0</accession>
<keyword evidence="2" id="KW-1185">Reference proteome</keyword>
<reference evidence="1" key="1">
    <citation type="submission" date="2009-02" db="EMBL/GenBank/DDBJ databases">
        <authorList>
            <person name="Fulton L."/>
            <person name="Clifton S."/>
            <person name="Fulton B."/>
            <person name="Xu J."/>
            <person name="Minx P."/>
            <person name="Pepin K.H."/>
            <person name="Johnson M."/>
            <person name="Bhonagiri V."/>
            <person name="Nash W.E."/>
            <person name="Mardis E.R."/>
            <person name="Wilson R.K."/>
        </authorList>
    </citation>
    <scope>NUCLEOTIDE SEQUENCE [LARGE SCALE GENOMIC DNA]</scope>
    <source>
        <strain evidence="1">DSM 15053</strain>
    </source>
</reference>
<dbReference type="HOGENOM" id="CLU_3287376_0_0_9"/>